<comment type="caution">
    <text evidence="4">The sequence shown here is derived from an EMBL/GenBank/DDBJ whole genome shotgun (WGS) entry which is preliminary data.</text>
</comment>
<feature type="repeat" description="TPR" evidence="2">
    <location>
        <begin position="281"/>
        <end position="314"/>
    </location>
</feature>
<dbReference type="InterPro" id="IPR019734">
    <property type="entry name" value="TPR_rpt"/>
</dbReference>
<dbReference type="Pfam" id="PF00480">
    <property type="entry name" value="ROK"/>
    <property type="match status" value="1"/>
</dbReference>
<proteinExistence type="inferred from homology"/>
<dbReference type="PANTHER" id="PTHR18964">
    <property type="entry name" value="ROK (REPRESSOR, ORF, KINASE) FAMILY"/>
    <property type="match status" value="1"/>
</dbReference>
<dbReference type="PROSITE" id="PS50005">
    <property type="entry name" value="TPR"/>
    <property type="match status" value="1"/>
</dbReference>
<protein>
    <submittedName>
        <fullName evidence="4">ROK family protein</fullName>
    </submittedName>
</protein>
<dbReference type="PANTHER" id="PTHR18964:SF170">
    <property type="entry name" value="SUGAR KINASE"/>
    <property type="match status" value="1"/>
</dbReference>
<evidence type="ECO:0000256" key="2">
    <source>
        <dbReference type="PROSITE-ProRule" id="PRU00339"/>
    </source>
</evidence>
<name>A0A9X2FKJ9_9LACO</name>
<dbReference type="Gene3D" id="3.30.420.40">
    <property type="match status" value="2"/>
</dbReference>
<dbReference type="InterPro" id="IPR011990">
    <property type="entry name" value="TPR-like_helical_dom_sf"/>
</dbReference>
<evidence type="ECO:0000259" key="3">
    <source>
        <dbReference type="Pfam" id="PF00535"/>
    </source>
</evidence>
<dbReference type="Pfam" id="PF13181">
    <property type="entry name" value="TPR_8"/>
    <property type="match status" value="1"/>
</dbReference>
<dbReference type="CDD" id="cd02511">
    <property type="entry name" value="Beta4Glucosyltransferase"/>
    <property type="match status" value="1"/>
</dbReference>
<dbReference type="EMBL" id="JAIULA010000003">
    <property type="protein sequence ID" value="MCP0886208.1"/>
    <property type="molecule type" value="Genomic_DNA"/>
</dbReference>
<dbReference type="RefSeq" id="WP_253359206.1">
    <property type="nucleotide sequence ID" value="NZ_JAIULA010000003.1"/>
</dbReference>
<feature type="domain" description="Glycosyltransferase 2-like" evidence="3">
    <location>
        <begin position="8"/>
        <end position="140"/>
    </location>
</feature>
<dbReference type="Pfam" id="PF00535">
    <property type="entry name" value="Glycos_transf_2"/>
    <property type="match status" value="1"/>
</dbReference>
<dbReference type="InterPro" id="IPR043129">
    <property type="entry name" value="ATPase_NBD"/>
</dbReference>
<comment type="similarity">
    <text evidence="1">Belongs to the ROK (NagC/XylR) family.</text>
</comment>
<dbReference type="SMART" id="SM00028">
    <property type="entry name" value="TPR"/>
    <property type="match status" value="3"/>
</dbReference>
<keyword evidence="2" id="KW-0802">TPR repeat</keyword>
<organism evidence="4 5">
    <name type="scientific">Ligilactobacillus ubinensis</name>
    <dbReference type="NCBI Taxonomy" id="2876789"/>
    <lineage>
        <taxon>Bacteria</taxon>
        <taxon>Bacillati</taxon>
        <taxon>Bacillota</taxon>
        <taxon>Bacilli</taxon>
        <taxon>Lactobacillales</taxon>
        <taxon>Lactobacillaceae</taxon>
        <taxon>Ligilactobacillus</taxon>
    </lineage>
</organism>
<reference evidence="4 5" key="1">
    <citation type="journal article" date="2023" name="Int. J. Syst. Evol. Microbiol.">
        <title>Ligilactobacillus ubinensis sp. nov., a novel species isolated from the wild ferment of a durian fruit (Durio zibethinus).</title>
        <authorList>
            <person name="Heng Y.C."/>
            <person name="Menon N."/>
            <person name="Chen B."/>
            <person name="Loo B.Z.L."/>
            <person name="Wong G.W.J."/>
            <person name="Lim A.C.H."/>
            <person name="Silvaraju S."/>
            <person name="Kittelmann S."/>
        </authorList>
    </citation>
    <scope>NUCLEOTIDE SEQUENCE [LARGE SCALE GENOMIC DNA]</scope>
    <source>
        <strain evidence="4 5">WILCCON 0076</strain>
    </source>
</reference>
<evidence type="ECO:0000256" key="1">
    <source>
        <dbReference type="ARBA" id="ARBA00006479"/>
    </source>
</evidence>
<dbReference type="Gene3D" id="1.25.40.10">
    <property type="entry name" value="Tetratricopeptide repeat domain"/>
    <property type="match status" value="1"/>
</dbReference>
<dbReference type="AlphaFoldDB" id="A0A9X2FKJ9"/>
<keyword evidence="5" id="KW-1185">Reference proteome</keyword>
<dbReference type="InterPro" id="IPR029044">
    <property type="entry name" value="Nucleotide-diphossugar_trans"/>
</dbReference>
<accession>A0A9X2FKJ9</accession>
<evidence type="ECO:0000313" key="4">
    <source>
        <dbReference type="EMBL" id="MCP0886208.1"/>
    </source>
</evidence>
<sequence length="654" mass="73170">MEESLNVSVCIITRDEAVKLDRCLKSLAPLKLDVVVVDTGSTDNTKEIIENNQVRGADFLWQDNFSAARNYALACAKYDNVLVVDSDEWFAIEDCAVIKNEITAFLSKADLSACVGTFERYNQEANGTWQVGAYPVTRLFSRKYFHYIGKVHEAPMPRNQQIKRIDKPLAFHVYHDGYTNQEVFAQKAQRNLLLLLKERGIPKEKATDPYVLCQVAQMYQQTGRKKMALLYYKQWLLHETSLEQSYFQVGLQGYLETLIELKQFDVATKLLDAFGMINKDADNYFLTGLIYSEAKRFEEAKIAFEKATSFSNARVQARCTTLAQFMLGSIAEIEKNYATALKYYQQAGKQGREAIALLQKKHDLAQFKIKQYLALDVGQTTIKQVILDEVGNTISKRVILNSVADFDEEIQLLKKTIEPYRNQIAGIAICIFGMVDSPAGVVNIVEQDTTIQYPIEKLLTAEFKVPVVIQNDAKAALIGEKNHGSLNGETNAVVITLGTAVGGSIMLNGQLFQGAHKHAGEISYMVQQDKFLGESLSAVELMHKLYKIVKADKAISDKKLFAQALANPQASELIEAYSLELAFLLLNIQSLYDLEKIVIGGGLGQELTLIKLVEKKYQALTADLPLYQPQIVPAQLGNLAGIYGAFDELLKRQG</sequence>
<dbReference type="SUPFAM" id="SSF53448">
    <property type="entry name" value="Nucleotide-diphospho-sugar transferases"/>
    <property type="match status" value="1"/>
</dbReference>
<gene>
    <name evidence="4" type="ORF">LB941_02510</name>
</gene>
<dbReference type="Proteomes" id="UP001139006">
    <property type="component" value="Unassembled WGS sequence"/>
</dbReference>
<dbReference type="Gene3D" id="3.90.550.10">
    <property type="entry name" value="Spore Coat Polysaccharide Biosynthesis Protein SpsA, Chain A"/>
    <property type="match status" value="1"/>
</dbReference>
<dbReference type="SUPFAM" id="SSF53067">
    <property type="entry name" value="Actin-like ATPase domain"/>
    <property type="match status" value="1"/>
</dbReference>
<dbReference type="InterPro" id="IPR001173">
    <property type="entry name" value="Glyco_trans_2-like"/>
</dbReference>
<evidence type="ECO:0000313" key="5">
    <source>
        <dbReference type="Proteomes" id="UP001139006"/>
    </source>
</evidence>
<dbReference type="InterPro" id="IPR000600">
    <property type="entry name" value="ROK"/>
</dbReference>
<dbReference type="SUPFAM" id="SSF48452">
    <property type="entry name" value="TPR-like"/>
    <property type="match status" value="1"/>
</dbReference>